<keyword evidence="2" id="KW-1185">Reference proteome</keyword>
<name>A0ACB8TM62_9APHY</name>
<protein>
    <submittedName>
        <fullName evidence="1">Uncharacterized protein</fullName>
    </submittedName>
</protein>
<evidence type="ECO:0000313" key="1">
    <source>
        <dbReference type="EMBL" id="KAI0083081.1"/>
    </source>
</evidence>
<dbReference type="Proteomes" id="UP001055072">
    <property type="component" value="Unassembled WGS sequence"/>
</dbReference>
<organism evidence="1 2">
    <name type="scientific">Irpex rosettiformis</name>
    <dbReference type="NCBI Taxonomy" id="378272"/>
    <lineage>
        <taxon>Eukaryota</taxon>
        <taxon>Fungi</taxon>
        <taxon>Dikarya</taxon>
        <taxon>Basidiomycota</taxon>
        <taxon>Agaricomycotina</taxon>
        <taxon>Agaricomycetes</taxon>
        <taxon>Polyporales</taxon>
        <taxon>Irpicaceae</taxon>
        <taxon>Irpex</taxon>
    </lineage>
</organism>
<proteinExistence type="predicted"/>
<reference evidence="1" key="1">
    <citation type="journal article" date="2021" name="Environ. Microbiol.">
        <title>Gene family expansions and transcriptome signatures uncover fungal adaptations to wood decay.</title>
        <authorList>
            <person name="Hage H."/>
            <person name="Miyauchi S."/>
            <person name="Viragh M."/>
            <person name="Drula E."/>
            <person name="Min B."/>
            <person name="Chaduli D."/>
            <person name="Navarro D."/>
            <person name="Favel A."/>
            <person name="Norest M."/>
            <person name="Lesage-Meessen L."/>
            <person name="Balint B."/>
            <person name="Merenyi Z."/>
            <person name="de Eugenio L."/>
            <person name="Morin E."/>
            <person name="Martinez A.T."/>
            <person name="Baldrian P."/>
            <person name="Stursova M."/>
            <person name="Martinez M.J."/>
            <person name="Novotny C."/>
            <person name="Magnuson J.K."/>
            <person name="Spatafora J.W."/>
            <person name="Maurice S."/>
            <person name="Pangilinan J."/>
            <person name="Andreopoulos W."/>
            <person name="LaButti K."/>
            <person name="Hundley H."/>
            <person name="Na H."/>
            <person name="Kuo A."/>
            <person name="Barry K."/>
            <person name="Lipzen A."/>
            <person name="Henrissat B."/>
            <person name="Riley R."/>
            <person name="Ahrendt S."/>
            <person name="Nagy L.G."/>
            <person name="Grigoriev I.V."/>
            <person name="Martin F."/>
            <person name="Rosso M.N."/>
        </authorList>
    </citation>
    <scope>NUCLEOTIDE SEQUENCE</scope>
    <source>
        <strain evidence="1">CBS 384.51</strain>
    </source>
</reference>
<gene>
    <name evidence="1" type="ORF">BDY19DRAFT_998877</name>
</gene>
<comment type="caution">
    <text evidence="1">The sequence shown here is derived from an EMBL/GenBank/DDBJ whole genome shotgun (WGS) entry which is preliminary data.</text>
</comment>
<evidence type="ECO:0000313" key="2">
    <source>
        <dbReference type="Proteomes" id="UP001055072"/>
    </source>
</evidence>
<sequence length="246" mass="27373">MSSSQCPSYDAGSVSEELEFEFDEGATISSATDDIPKSIADSSSEIMSLDDDEPSFTDTDVLSHERLDDSTSHCTENLDTASSSHDTDTSAVINKGDNILTNIGSSGEAQSDIIDEFDEEETLEEELEDRVHPGPTEIRGWNVLREQVKTKLQRGKKILTMSQVNQLLIIRNFATLRLKGIRRIPASEEIARQWHESTSATYFARHVRALARHYQVFEQLPVERRGGGGNAHSLLNDPNIKHAARE</sequence>
<dbReference type="EMBL" id="MU274999">
    <property type="protein sequence ID" value="KAI0083081.1"/>
    <property type="molecule type" value="Genomic_DNA"/>
</dbReference>
<accession>A0ACB8TM62</accession>